<dbReference type="OrthoDB" id="4505768at2759"/>
<evidence type="ECO:0000256" key="1">
    <source>
        <dbReference type="SAM" id="MobiDB-lite"/>
    </source>
</evidence>
<evidence type="ECO:0000313" key="2">
    <source>
        <dbReference type="EMBL" id="CEL10290.1"/>
    </source>
</evidence>
<protein>
    <submittedName>
        <fullName evidence="2">Uncharacterized protein</fullName>
    </submittedName>
</protein>
<dbReference type="InterPro" id="IPR022698">
    <property type="entry name" value="OrsD"/>
</dbReference>
<accession>A0A0U5GDB4</accession>
<feature type="region of interest" description="Disordered" evidence="1">
    <location>
        <begin position="353"/>
        <end position="388"/>
    </location>
</feature>
<evidence type="ECO:0000313" key="3">
    <source>
        <dbReference type="Proteomes" id="UP000054771"/>
    </source>
</evidence>
<proteinExistence type="predicted"/>
<name>A0A0U5GDB4_ASPCI</name>
<dbReference type="Proteomes" id="UP000054771">
    <property type="component" value="Unassembled WGS sequence"/>
</dbReference>
<feature type="region of interest" description="Disordered" evidence="1">
    <location>
        <begin position="255"/>
        <end position="290"/>
    </location>
</feature>
<dbReference type="EMBL" id="CDMC01000017">
    <property type="protein sequence ID" value="CEL10290.1"/>
    <property type="molecule type" value="Genomic_DNA"/>
</dbReference>
<feature type="compositionally biased region" description="Polar residues" evidence="1">
    <location>
        <begin position="353"/>
        <end position="363"/>
    </location>
</feature>
<feature type="compositionally biased region" description="Basic and acidic residues" evidence="1">
    <location>
        <begin position="263"/>
        <end position="282"/>
    </location>
</feature>
<dbReference type="STRING" id="454130.A0A0U5GDB4"/>
<gene>
    <name evidence="2" type="ORF">ASPCAL13411</name>
</gene>
<organism evidence="2 3">
    <name type="scientific">Aspergillus calidoustus</name>
    <dbReference type="NCBI Taxonomy" id="454130"/>
    <lineage>
        <taxon>Eukaryota</taxon>
        <taxon>Fungi</taxon>
        <taxon>Dikarya</taxon>
        <taxon>Ascomycota</taxon>
        <taxon>Pezizomycotina</taxon>
        <taxon>Eurotiomycetes</taxon>
        <taxon>Eurotiomycetidae</taxon>
        <taxon>Eurotiales</taxon>
        <taxon>Aspergillaceae</taxon>
        <taxon>Aspergillus</taxon>
        <taxon>Aspergillus subgen. Nidulantes</taxon>
    </lineage>
</organism>
<sequence length="388" mass="43376">MVHQWEDVQQDSQAIQIPRVLDHPLPILPCHTNGVLCQRDPTQCQYVAASMNSMRKHWQATHKWSRQARRGRVGQREKARSEAELARSFRQVAWQQAFPSSPGSHYIHIQYPDGRQSPPPPAEQAQQAMDAMVIAWERARAREVEQATIQADKAMDANPWLRITGWARYLDGVHPQDLRQLVEAPVEVAEGEVEELARRSQQTVQQCGAGIRVEAARTEAGQTPYKPLQAYMDEASIKKHVQPWQQVLAFIARTQAAQASPSRDSRQDSQDRDDSDGGDHGKWLGRLPAYGMTPRQRQKWQVLWQLAMPAVKRPEAEAQASGQARAQARVRAGVRVIHTFAGAGQIIEDVWSASPSLGSSPTAMETDEETGMDNKDGVQAADAEEVEA</sequence>
<dbReference type="AlphaFoldDB" id="A0A0U5GDB4"/>
<keyword evidence="3" id="KW-1185">Reference proteome</keyword>
<reference evidence="3" key="1">
    <citation type="journal article" date="2016" name="Genome Announc.">
        <title>Draft genome sequences of fungus Aspergillus calidoustus.</title>
        <authorList>
            <person name="Horn F."/>
            <person name="Linde J."/>
            <person name="Mattern D.J."/>
            <person name="Walther G."/>
            <person name="Guthke R."/>
            <person name="Scherlach K."/>
            <person name="Martin K."/>
            <person name="Brakhage A.A."/>
            <person name="Petzke L."/>
            <person name="Valiante V."/>
        </authorList>
    </citation>
    <scope>NUCLEOTIDE SEQUENCE [LARGE SCALE GENOMIC DNA]</scope>
    <source>
        <strain evidence="3">SF006504</strain>
    </source>
</reference>
<dbReference type="OMA" id="AGHMIRI"/>
<dbReference type="Pfam" id="PF12013">
    <property type="entry name" value="OrsD"/>
    <property type="match status" value="1"/>
</dbReference>